<dbReference type="OrthoDB" id="1658288at2759"/>
<keyword evidence="2" id="KW-0677">Repeat</keyword>
<dbReference type="SUPFAM" id="SSF50998">
    <property type="entry name" value="Quinoprotein alcohol dehydrogenase-like"/>
    <property type="match status" value="1"/>
</dbReference>
<dbReference type="Gene3D" id="3.40.50.1820">
    <property type="entry name" value="alpha/beta hydrolase"/>
    <property type="match status" value="1"/>
</dbReference>
<dbReference type="InterPro" id="IPR007751">
    <property type="entry name" value="DUF676_lipase-like"/>
</dbReference>
<feature type="domain" description="Nephrocystin 3-like N-terminal" evidence="6">
    <location>
        <begin position="382"/>
        <end position="545"/>
    </location>
</feature>
<proteinExistence type="inferred from homology"/>
<dbReference type="InParanoid" id="A0A2P5I918"/>
<feature type="domain" description="GPI inositol-deacylase winged helix" evidence="5">
    <location>
        <begin position="654"/>
        <end position="727"/>
    </location>
</feature>
<name>A0A2P5I918_DIAHE</name>
<dbReference type="SUPFAM" id="SSF53474">
    <property type="entry name" value="alpha/beta-Hydrolases"/>
    <property type="match status" value="1"/>
</dbReference>
<organism evidence="7 8">
    <name type="scientific">Diaporthe helianthi</name>
    <dbReference type="NCBI Taxonomy" id="158607"/>
    <lineage>
        <taxon>Eukaryota</taxon>
        <taxon>Fungi</taxon>
        <taxon>Dikarya</taxon>
        <taxon>Ascomycota</taxon>
        <taxon>Pezizomycotina</taxon>
        <taxon>Sordariomycetes</taxon>
        <taxon>Sordariomycetidae</taxon>
        <taxon>Diaporthales</taxon>
        <taxon>Diaporthaceae</taxon>
        <taxon>Diaporthe</taxon>
    </lineage>
</organism>
<gene>
    <name evidence="7" type="ORF">DHEL01_v202600</name>
</gene>
<evidence type="ECO:0000313" key="8">
    <source>
        <dbReference type="Proteomes" id="UP000094444"/>
    </source>
</evidence>
<dbReference type="Pfam" id="PF05057">
    <property type="entry name" value="DUF676"/>
    <property type="match status" value="1"/>
</dbReference>
<dbReference type="InterPro" id="IPR001680">
    <property type="entry name" value="WD40_rpt"/>
</dbReference>
<dbReference type="PANTHER" id="PTHR10039">
    <property type="entry name" value="AMELOGENIN"/>
    <property type="match status" value="1"/>
</dbReference>
<evidence type="ECO:0000256" key="1">
    <source>
        <dbReference type="ARBA" id="ARBA00007920"/>
    </source>
</evidence>
<dbReference type="InterPro" id="IPR027417">
    <property type="entry name" value="P-loop_NTPase"/>
</dbReference>
<evidence type="ECO:0000259" key="4">
    <source>
        <dbReference type="Pfam" id="PF05057"/>
    </source>
</evidence>
<dbReference type="InterPro" id="IPR011047">
    <property type="entry name" value="Quinoprotein_ADH-like_sf"/>
</dbReference>
<protein>
    <submittedName>
        <fullName evidence="7">NACHT and WD domain-containing protein</fullName>
    </submittedName>
</protein>
<comment type="similarity">
    <text evidence="1">Belongs to the putative lipase ROG1 family.</text>
</comment>
<dbReference type="InterPro" id="IPR054471">
    <property type="entry name" value="GPIID_WHD"/>
</dbReference>
<reference evidence="7" key="1">
    <citation type="submission" date="2017-09" db="EMBL/GenBank/DDBJ databases">
        <title>Polyketide synthases of a Diaporthe helianthi virulent isolate.</title>
        <authorList>
            <person name="Baroncelli R."/>
        </authorList>
    </citation>
    <scope>NUCLEOTIDE SEQUENCE [LARGE SCALE GENOMIC DNA]</scope>
    <source>
        <strain evidence="7">7/96</strain>
    </source>
</reference>
<dbReference type="InterPro" id="IPR015943">
    <property type="entry name" value="WD40/YVTN_repeat-like_dom_sf"/>
</dbReference>
<comment type="caution">
    <text evidence="7">The sequence shown here is derived from an EMBL/GenBank/DDBJ whole genome shotgun (WGS) entry which is preliminary data.</text>
</comment>
<sequence length="1344" mass="150544">MFRKISAFGRKTSDQNSQSHTLRPKSGVLRASPSADACQDADRNLPVALAPGVLTVPEGDLTRRSSDADSGAFGLNVVYTPDHGHKADIVFVHGLGGTSRWTWSKNRDPDLFWPLTFLALEPDLCLARILTFGYNATLRKGSHAGHSVLDFAKDLLFDLKYATDERKEDLQMGKVPLIFVAHSMGGLIIKEAYMQGQHDPEYEQIIKSICAITFLATPHRGTQLAQTLNKILQCSLVTNPKQYVADLASNSLTLQKLNEQFRHIAPRLDIVSFYETQPTAIGLSNNRIMVLEKDSSVLGYPGELSRALDADHHGVCKYDGPSDPNYVTVRNVLKSIVSKIVARKSGLEPTQEMNPRDVKRILAINELPDTDYIFFRDQWTQGTNNWILEDKVFLNWCDVRNTSSVALWLTGGPATGKSILASFIINHLMQQGTQCQYFFIRFSAPVKRGLSYLLRSMAYQMAQNMPEFCRSLAELEDEGINFESANPRVIWDRIFKPTFSASKQNEPVYWVVDGLDEADDPRMLTRTLLDFVSSNKSIRLLFTSRRISEIENSLMKASKKIACDEVSIEGHTNDLFSYIRQELELAGDDEFKRSIERRLLKGAQHNFLWVRLAVDRINSCHRQADVEDALKELPDGMGALYDRMASNILGLASDRDKDLAISVLQCLTCSLRPLKITELAEAVAEDTSEMLNFERSILDLCAGFVMVDNDGYVSLIHQTACEYLISGRNSGQAQMVRRDEAHAHMFQSCMQCLLSSGLRAKFKRADGPKLLEYAARSWSSHLLSSPLDDGKTFRSLQRFLTGQSVLTWVHILAARDQLQTLIQASRHLSKYCREKRHRSISIDTNDLGTLQIEVAGSWADDLIKIVWKFGSILRRDAEAIYKLVPPFCARNSAIYQQFGRQESKSIQVLGQSTDAWDDLTARISFGAYMSTISASSTQLAILNTKGNIVLYDSEDFQESSCSPIQHHERVYRMELSSSANLLATYGYHSVKIWELPSGLCKYKVLNVHSKPRPLAMRFSRNNKTLFVGTDDRKVRSLNLASPEPTWELTAELEELEMEGHYLNAANHIALNDDVSLIAIAYRGHPLSAWETEGPTHIGHCWRKRDELARGDVIEAMWHPFDTEVIGLYMEGDVFKWNPYDGEVEELPTGASKLALNKDGSLFATGDVHGKIKVYTTARFSLLYQVASQDTIFSITFSPDSRRLYDIRGCSGNAWEPNVLAEFMERPGKDTDSLTETESLAQSSSAAPNTALRVDTITALAASPSGDLYIYGTDKGTVTLSSMQKGNLGEVHTTKAFFSIERMAWSGDGRLLAFSDSSKKIFVYTITASSDQLVERTAEISLLHP</sequence>
<dbReference type="EMBL" id="MAVT02000144">
    <property type="protein sequence ID" value="POS78997.1"/>
    <property type="molecule type" value="Genomic_DNA"/>
</dbReference>
<feature type="domain" description="DUF676" evidence="4">
    <location>
        <begin position="177"/>
        <end position="228"/>
    </location>
</feature>
<dbReference type="Gene3D" id="2.130.10.10">
    <property type="entry name" value="YVTN repeat-like/Quinoprotein amine dehydrogenase"/>
    <property type="match status" value="3"/>
</dbReference>
<evidence type="ECO:0000256" key="3">
    <source>
        <dbReference type="SAM" id="MobiDB-lite"/>
    </source>
</evidence>
<keyword evidence="8" id="KW-1185">Reference proteome</keyword>
<dbReference type="SMART" id="SM00320">
    <property type="entry name" value="WD40"/>
    <property type="match status" value="5"/>
</dbReference>
<dbReference type="SUPFAM" id="SSF52540">
    <property type="entry name" value="P-loop containing nucleoside triphosphate hydrolases"/>
    <property type="match status" value="1"/>
</dbReference>
<evidence type="ECO:0000256" key="2">
    <source>
        <dbReference type="ARBA" id="ARBA00022737"/>
    </source>
</evidence>
<feature type="region of interest" description="Disordered" evidence="3">
    <location>
        <begin position="1227"/>
        <end position="1246"/>
    </location>
</feature>
<evidence type="ECO:0000259" key="6">
    <source>
        <dbReference type="Pfam" id="PF24883"/>
    </source>
</evidence>
<dbReference type="PANTHER" id="PTHR10039:SF16">
    <property type="entry name" value="GPI INOSITOL-DEACYLASE"/>
    <property type="match status" value="1"/>
</dbReference>
<accession>A0A2P5I918</accession>
<dbReference type="Proteomes" id="UP000094444">
    <property type="component" value="Unassembled WGS sequence"/>
</dbReference>
<dbReference type="InterPro" id="IPR056884">
    <property type="entry name" value="NPHP3-like_N"/>
</dbReference>
<feature type="compositionally biased region" description="Polar residues" evidence="3">
    <location>
        <begin position="1233"/>
        <end position="1246"/>
    </location>
</feature>
<dbReference type="Pfam" id="PF22939">
    <property type="entry name" value="WHD_GPIID"/>
    <property type="match status" value="1"/>
</dbReference>
<dbReference type="InterPro" id="IPR029058">
    <property type="entry name" value="AB_hydrolase_fold"/>
</dbReference>
<dbReference type="Gene3D" id="3.40.50.300">
    <property type="entry name" value="P-loop containing nucleotide triphosphate hydrolases"/>
    <property type="match status" value="1"/>
</dbReference>
<evidence type="ECO:0000259" key="5">
    <source>
        <dbReference type="Pfam" id="PF22939"/>
    </source>
</evidence>
<feature type="region of interest" description="Disordered" evidence="3">
    <location>
        <begin position="1"/>
        <end position="33"/>
    </location>
</feature>
<evidence type="ECO:0000313" key="7">
    <source>
        <dbReference type="EMBL" id="POS78997.1"/>
    </source>
</evidence>
<dbReference type="Pfam" id="PF24883">
    <property type="entry name" value="NPHP3_N"/>
    <property type="match status" value="1"/>
</dbReference>